<dbReference type="RefSeq" id="WP_018676965.1">
    <property type="nucleotide sequence ID" value="NZ_AYEV01000001.1"/>
</dbReference>
<comment type="caution">
    <text evidence="1">The sequence shown here is derived from an EMBL/GenBank/DDBJ whole genome shotgun (WGS) entry which is preliminary data.</text>
</comment>
<evidence type="ECO:0008006" key="3">
    <source>
        <dbReference type="Google" id="ProtNLM"/>
    </source>
</evidence>
<proteinExistence type="predicted"/>
<evidence type="ECO:0000313" key="2">
    <source>
        <dbReference type="Proteomes" id="UP000017404"/>
    </source>
</evidence>
<name>V2US43_9GAMM</name>
<dbReference type="Proteomes" id="UP000017404">
    <property type="component" value="Unassembled WGS sequence"/>
</dbReference>
<accession>V2US43</accession>
<dbReference type="eggNOG" id="ENOG5031RB3">
    <property type="taxonomic scope" value="Bacteria"/>
</dbReference>
<reference evidence="1 2" key="1">
    <citation type="submission" date="2013-10" db="EMBL/GenBank/DDBJ databases">
        <title>The Genome Sequence of Acinetobacter tjernbergiae CIP107465.</title>
        <authorList>
            <consortium name="The Broad Institute Genomics Platform"/>
            <consortium name="The Broad Institute Genome Sequencing Center for Infectious Disease"/>
            <person name="Cerqueira G."/>
            <person name="Feldgarden M."/>
            <person name="Courvalin P."/>
            <person name="Grillot-Courvalin C."/>
            <person name="Clermont D."/>
            <person name="Rocha E."/>
            <person name="Yoon E.-J."/>
            <person name="Nemec A."/>
            <person name="Young S.K."/>
            <person name="Zeng Q."/>
            <person name="Gargeya S."/>
            <person name="Fitzgerald M."/>
            <person name="Abouelleil A."/>
            <person name="Alvarado L."/>
            <person name="Berlin A.M."/>
            <person name="Chapman S.B."/>
            <person name="Gainer-Dewar J."/>
            <person name="Goldberg J."/>
            <person name="Gnerre S."/>
            <person name="Griggs A."/>
            <person name="Gujja S."/>
            <person name="Hansen M."/>
            <person name="Howarth C."/>
            <person name="Imamovic A."/>
            <person name="Ireland A."/>
            <person name="Larimer J."/>
            <person name="McCowan C."/>
            <person name="Murphy C."/>
            <person name="Pearson M."/>
            <person name="Poon T.W."/>
            <person name="Priest M."/>
            <person name="Roberts A."/>
            <person name="Saif S."/>
            <person name="Shea T."/>
            <person name="Sykes S."/>
            <person name="Wortman J."/>
            <person name="Nusbaum C."/>
            <person name="Birren B."/>
        </authorList>
    </citation>
    <scope>NUCLEOTIDE SEQUENCE [LARGE SCALE GENOMIC DNA]</scope>
    <source>
        <strain evidence="1 2">CIP 107465</strain>
    </source>
</reference>
<evidence type="ECO:0000313" key="1">
    <source>
        <dbReference type="EMBL" id="ESK57548.1"/>
    </source>
</evidence>
<dbReference type="STRING" id="202955.GCA_000759995_03431"/>
<gene>
    <name evidence="1" type="ORF">F990_00084</name>
</gene>
<dbReference type="PATRIC" id="fig|1120928.5.peg.86"/>
<dbReference type="EMBL" id="AYEV01000001">
    <property type="protein sequence ID" value="ESK57548.1"/>
    <property type="molecule type" value="Genomic_DNA"/>
</dbReference>
<dbReference type="AlphaFoldDB" id="V2US43"/>
<organism evidence="1 2">
    <name type="scientific">Acinetobacter tjernbergiae DSM 14971 = CIP 107465</name>
    <dbReference type="NCBI Taxonomy" id="1120928"/>
    <lineage>
        <taxon>Bacteria</taxon>
        <taxon>Pseudomonadati</taxon>
        <taxon>Pseudomonadota</taxon>
        <taxon>Gammaproteobacteria</taxon>
        <taxon>Moraxellales</taxon>
        <taxon>Moraxellaceae</taxon>
        <taxon>Acinetobacter</taxon>
    </lineage>
</organism>
<protein>
    <recommendedName>
        <fullName evidence="3">DUF2313 domain-containing protein</fullName>
    </recommendedName>
</protein>
<dbReference type="OrthoDB" id="6685479at2"/>
<keyword evidence="2" id="KW-1185">Reference proteome</keyword>
<sequence>MTLEETTKIYASVLRQLLPVGGYDTALNTVVAKDIYAHAKTLAECDLNAKRLLSVLEGIPPELLTEYEQEYGLPLKCQTNVAQTVQERLQVINWIKNTKNVFNLDYLEQLLAIFNVDFELITYKPMQCTAPCNSAVNTEQLRYKVKLKLQSPVLADINCIISNFLPAFLRYDIEEI</sequence>